<accession>A0A8H5F041</accession>
<comment type="caution">
    <text evidence="4">The sequence shown here is derived from an EMBL/GenBank/DDBJ whole genome shotgun (WGS) entry which is preliminary data.</text>
</comment>
<gene>
    <name evidence="4" type="ORF">D9619_011063</name>
</gene>
<dbReference type="SUPFAM" id="SSF51735">
    <property type="entry name" value="NAD(P)-binding Rossmann-fold domains"/>
    <property type="match status" value="1"/>
</dbReference>
<keyword evidence="2" id="KW-0597">Phosphoprotein</keyword>
<dbReference type="PANTHER" id="PTHR43439:SF2">
    <property type="entry name" value="ENZYME, PUTATIVE (JCVI)-RELATED"/>
    <property type="match status" value="1"/>
</dbReference>
<dbReference type="InterPro" id="IPR051414">
    <property type="entry name" value="Adenylate-forming_Reductase"/>
</dbReference>
<dbReference type="Pfam" id="PF07993">
    <property type="entry name" value="NAD_binding_4"/>
    <property type="match status" value="1"/>
</dbReference>
<keyword evidence="5" id="KW-1185">Reference proteome</keyword>
<evidence type="ECO:0000259" key="3">
    <source>
        <dbReference type="Pfam" id="PF07993"/>
    </source>
</evidence>
<evidence type="ECO:0000313" key="4">
    <source>
        <dbReference type="EMBL" id="KAF5318764.1"/>
    </source>
</evidence>
<reference evidence="4 5" key="1">
    <citation type="journal article" date="2020" name="ISME J.">
        <title>Uncovering the hidden diversity of litter-decomposition mechanisms in mushroom-forming fungi.</title>
        <authorList>
            <person name="Floudas D."/>
            <person name="Bentzer J."/>
            <person name="Ahren D."/>
            <person name="Johansson T."/>
            <person name="Persson P."/>
            <person name="Tunlid A."/>
        </authorList>
    </citation>
    <scope>NUCLEOTIDE SEQUENCE [LARGE SCALE GENOMIC DNA]</scope>
    <source>
        <strain evidence="4 5">CBS 101986</strain>
    </source>
</reference>
<dbReference type="InterPro" id="IPR036291">
    <property type="entry name" value="NAD(P)-bd_dom_sf"/>
</dbReference>
<sequence length="442" mass="48787">MPATMPASYTPQSRHPTIPIENMIREYSQGLDAEIRGTKPLPDAHTILLTGSTGNLGSHVLESLLRNPTVERIYALNRPSSRSALVRHEVRFEDRGFDIELLRRAKLRFLEGDASNLRLGLPDDMYEEVMNNVTIIIHNAWRLNLNLSLPSFESNIRGTRRLIDLGRASPYGSNVRFVFTSSVSQAFSWDTRKGTYPEEVLSDARYAVGMGYGESKYVCERILSVCGLRATSLRIGQITGGMPSGAWATTDWVPIMVKSGVSLGVLPSQAGNAPWISMDDAAQALLEIALETSNCSGQALNIVHPRPITFDMAMANINEALVSAGFINAPLNIMPQMQWFQLLEARALNASSSDVERIPAIKLLEYFRSLAQADAAVRAGTLRGMDCAGLPRFSTLKAEAASETMKNMRPIDAQHAHSWINYWRAAGLLSTTRKRPAQLSRL</sequence>
<dbReference type="EMBL" id="JAACJJ010000030">
    <property type="protein sequence ID" value="KAF5318764.1"/>
    <property type="molecule type" value="Genomic_DNA"/>
</dbReference>
<dbReference type="AlphaFoldDB" id="A0A8H5F041"/>
<dbReference type="OrthoDB" id="429813at2759"/>
<proteinExistence type="predicted"/>
<organism evidence="4 5">
    <name type="scientific">Psilocybe cf. subviscida</name>
    <dbReference type="NCBI Taxonomy" id="2480587"/>
    <lineage>
        <taxon>Eukaryota</taxon>
        <taxon>Fungi</taxon>
        <taxon>Dikarya</taxon>
        <taxon>Basidiomycota</taxon>
        <taxon>Agaricomycotina</taxon>
        <taxon>Agaricomycetes</taxon>
        <taxon>Agaricomycetidae</taxon>
        <taxon>Agaricales</taxon>
        <taxon>Agaricineae</taxon>
        <taxon>Strophariaceae</taxon>
        <taxon>Psilocybe</taxon>
    </lineage>
</organism>
<evidence type="ECO:0000256" key="2">
    <source>
        <dbReference type="ARBA" id="ARBA00022553"/>
    </source>
</evidence>
<dbReference type="PANTHER" id="PTHR43439">
    <property type="entry name" value="PHENYLACETATE-COENZYME A LIGASE"/>
    <property type="match status" value="1"/>
</dbReference>
<dbReference type="Proteomes" id="UP000567179">
    <property type="component" value="Unassembled WGS sequence"/>
</dbReference>
<dbReference type="Gene3D" id="3.40.50.720">
    <property type="entry name" value="NAD(P)-binding Rossmann-like Domain"/>
    <property type="match status" value="1"/>
</dbReference>
<evidence type="ECO:0000313" key="5">
    <source>
        <dbReference type="Proteomes" id="UP000567179"/>
    </source>
</evidence>
<name>A0A8H5F041_9AGAR</name>
<protein>
    <recommendedName>
        <fullName evidence="3">Thioester reductase (TE) domain-containing protein</fullName>
    </recommendedName>
</protein>
<keyword evidence="1" id="KW-0596">Phosphopantetheine</keyword>
<evidence type="ECO:0000256" key="1">
    <source>
        <dbReference type="ARBA" id="ARBA00022450"/>
    </source>
</evidence>
<feature type="domain" description="Thioester reductase (TE)" evidence="3">
    <location>
        <begin position="49"/>
        <end position="284"/>
    </location>
</feature>
<dbReference type="InterPro" id="IPR013120">
    <property type="entry name" value="FAR_NAD-bd"/>
</dbReference>